<keyword evidence="2" id="KW-1185">Reference proteome</keyword>
<dbReference type="STRING" id="1267768.BV394_13025"/>
<name>A0A1U7DMF1_9RHOB</name>
<reference evidence="1 2" key="1">
    <citation type="submission" date="2017-01" db="EMBL/GenBank/DDBJ databases">
        <title>Genomic analysis of Xuhuaishuia manganoxidans DY6-4.</title>
        <authorList>
            <person name="Wang X."/>
        </authorList>
    </citation>
    <scope>NUCLEOTIDE SEQUENCE [LARGE SCALE GENOMIC DNA]</scope>
    <source>
        <strain evidence="1 2">DY6-4</strain>
    </source>
</reference>
<organism evidence="1 2">
    <name type="scientific">Brevirhabdus pacifica</name>
    <dbReference type="NCBI Taxonomy" id="1267768"/>
    <lineage>
        <taxon>Bacteria</taxon>
        <taxon>Pseudomonadati</taxon>
        <taxon>Pseudomonadota</taxon>
        <taxon>Alphaproteobacteria</taxon>
        <taxon>Rhodobacterales</taxon>
        <taxon>Paracoccaceae</taxon>
        <taxon>Brevirhabdus</taxon>
    </lineage>
</organism>
<dbReference type="OrthoDB" id="9816009at2"/>
<gene>
    <name evidence="1" type="ORF">BV394_13025</name>
</gene>
<protein>
    <submittedName>
        <fullName evidence="1">Uncharacterized protein</fullName>
    </submittedName>
</protein>
<evidence type="ECO:0000313" key="2">
    <source>
        <dbReference type="Proteomes" id="UP000187266"/>
    </source>
</evidence>
<dbReference type="Proteomes" id="UP000187266">
    <property type="component" value="Chromosome"/>
</dbReference>
<dbReference type="AlphaFoldDB" id="A0A1U7DMF1"/>
<proteinExistence type="predicted"/>
<sequence length="128" mass="14462">MPPPEEQVATGRFLTALEVRPILSATRANWVAVREFNGQDLVYLTHLESWRCGLHAVFYGLNGAPPDTRWEMEPCYPDSAQPNAIKAEGRVPYFQQPLGSVQQISLRVVYDDNSEETAEFDRQSVLLP</sequence>
<accession>A0A1U7DMF1</accession>
<evidence type="ECO:0000313" key="1">
    <source>
        <dbReference type="EMBL" id="APX91160.1"/>
    </source>
</evidence>
<dbReference type="EMBL" id="CP019124">
    <property type="protein sequence ID" value="APX91160.1"/>
    <property type="molecule type" value="Genomic_DNA"/>
</dbReference>